<dbReference type="EMBL" id="DSOV01000068">
    <property type="protein sequence ID" value="HEN43581.1"/>
    <property type="molecule type" value="Genomic_DNA"/>
</dbReference>
<keyword evidence="1" id="KW-0732">Signal</keyword>
<protein>
    <submittedName>
        <fullName evidence="2">CxxxxCH/CxxCH domain-containing protein</fullName>
    </submittedName>
</protein>
<dbReference type="Pfam" id="PF09698">
    <property type="entry name" value="GSu_C4xC__C2xCH"/>
    <property type="match status" value="2"/>
</dbReference>
<dbReference type="Gene3D" id="1.10.1130.10">
    <property type="entry name" value="Flavocytochrome C3, Chain A"/>
    <property type="match status" value="1"/>
</dbReference>
<organism evidence="2">
    <name type="scientific">Geobacter metallireducens</name>
    <dbReference type="NCBI Taxonomy" id="28232"/>
    <lineage>
        <taxon>Bacteria</taxon>
        <taxon>Pseudomonadati</taxon>
        <taxon>Thermodesulfobacteriota</taxon>
        <taxon>Desulfuromonadia</taxon>
        <taxon>Geobacterales</taxon>
        <taxon>Geobacteraceae</taxon>
        <taxon>Geobacter</taxon>
    </lineage>
</organism>
<gene>
    <name evidence="2" type="ORF">ENQ87_14655</name>
</gene>
<dbReference type="PANTHER" id="PTHR35038">
    <property type="entry name" value="DISSIMILATORY SULFITE REDUCTASE SIRA"/>
    <property type="match status" value="1"/>
</dbReference>
<dbReference type="InterPro" id="IPR051829">
    <property type="entry name" value="Multiheme_Cytochr_ET"/>
</dbReference>
<dbReference type="InterPro" id="IPR010176">
    <property type="entry name" value="C4xCH_C2xCH_motif_GEOSU"/>
</dbReference>
<evidence type="ECO:0000256" key="1">
    <source>
        <dbReference type="ARBA" id="ARBA00022729"/>
    </source>
</evidence>
<name>A0A831UEV4_GEOME</name>
<sequence length="1584" mass="169050">MAEGAMECYRCHGSVSPVDYRPVDSAYRNISTGGFPGNHRTHMEASAQPAGCATCHPGSAAYGSSHRNGSIRISSRINSSPLVTAFRNQTSSLQSATPAPGTCTNVNCHFEAETPVWGSSPLTAPAGCSACHGAPPSDGNHPAISGPGKKHGDYLGTGPESCPSCHADHIAEARPFAHATSAGKRSLIVRFTKAPNSGGTYSGTVTYPHYLSSQSPTRDGTCTNLYCHGNPSGGEPLTTARWGDSGTMKCFSCHKGRSADTTAANCAEAGGTWDADKLVCTPFLDMSSSGHHRLVGAQWIRKYPCSYCHSDTVDASGNIVSTAKHVNGAKDVKMAPQWNIVGRPAASYDPATKVCDNVYCHSDGTTDPEDVRPFAWTEPKTECNSCHGHPTGSCANGGCHDGRTDGSGKLWAVKTGWPAGSEWMGAMPMFPNQGAGTARANSHGRHAETNFTCDQCHAATVVNGACTTCHVNGIPAGGMGEVAHINAAYHVNKAKDVVFRDGGSYNVVTKACSNTVCHTSGTDPVWGGSVNSSVTCLGCHGTSGADQDDYNAFNGTQARISLPEWTTVGHGRYSTAGRYPVSNNPAANFPGNPCWYCHDNNVLHKDANNPYRLRMHHQYERRFEKECVYCHMERTDAECIGCHVGQADSLAPQATAGGIVFKKRDGSTEVRHPTHTATATCISGGCHDSDDGTFPDGTHKGHSVHAGVWTAEQKADVKNQYMMMGVCLQCHDDDTGGQCTSCHLPPPENPRKYDLGFDPGTGYIKPKKARASAGHFGYKHYRAFLNSGGWTKDANGNFMGTWKGGKFCWDCHDPHGDANIYMVQKKVATTTDGKFGKPLTRADVTFTDKLSGTNYARKVAPFDGICNVCHSPSSKHFTSNSGDGHNMSRPCTGCHEHRFADSHASGQSCNSCHENSKPIPKHTAFGLPRDCTKCHLGTVGKRMDVIGQMKSNSHHVQRASGEIRNTDCYQCHWEATPEGLIDVQYHTGYNYKNYTSVKNDVVDLVVWGAGTRPAVYREYSTAAGRATAAKFLAVNMGTGQERAEVSKVSQHCISCHSDQNNDSVPFDDCKTPRQYAWDGQSIAARYSQTGTTSWGKYNSTTYPNANKKNTVVKAFSAHGNAAANKGGFDAATGLDGTIPDRGGSVSVQCFDCHNSHGSKVVGITSSYVTYNGTYNGANLKETKQNIGGYAYDYKASSNASGVNPYAAGAGQCFDCHNSAAAGTVVPAGKTPWGYNSTFGVNSPIMGYKDTPRFGNGTKAFIAKNNGNGWMDSRKTIAGGHLKASVPIGSLAALAKVEGTATGGSATTVVDSGKNWTANQWRNLHVLMTSGANSGQLSKITANDGTTLTVEGFGAAVAAGDGYKVVPYSAQVNGLCTPCHDPHGVSPVLGSKQAYAVPLLKGTWMTSPYKEDLPEATKTGMRLAQSTLPWRTDRNTFNNAKVSEDDTTFAGLCLNCHAKETLTDGVKKNTPFKTVDRIHESVKGWGNNAEHAFTCSKCHQPHNSGLPRLMQTDCLAFKHRGKQATGGRVDVDYVGYYRDWRYGRAPWGYGGLPADYSTAICHGGPTENGSGGWPNNQIWNNVTSW</sequence>
<reference evidence="2" key="1">
    <citation type="journal article" date="2020" name="mSystems">
        <title>Genome- and Community-Level Interaction Insights into Carbon Utilization and Element Cycling Functions of Hydrothermarchaeota in Hydrothermal Sediment.</title>
        <authorList>
            <person name="Zhou Z."/>
            <person name="Liu Y."/>
            <person name="Xu W."/>
            <person name="Pan J."/>
            <person name="Luo Z.H."/>
            <person name="Li M."/>
        </authorList>
    </citation>
    <scope>NUCLEOTIDE SEQUENCE [LARGE SCALE GENOMIC DNA]</scope>
    <source>
        <strain evidence="2">SpSt-349</strain>
    </source>
</reference>
<dbReference type="InterPro" id="IPR036280">
    <property type="entry name" value="Multihaem_cyt_sf"/>
</dbReference>
<evidence type="ECO:0000313" key="2">
    <source>
        <dbReference type="EMBL" id="HEN43581.1"/>
    </source>
</evidence>
<accession>A0A831UEV4</accession>
<dbReference type="PANTHER" id="PTHR35038:SF8">
    <property type="entry name" value="C-TYPE POLYHEME CYTOCHROME OMCC"/>
    <property type="match status" value="1"/>
</dbReference>
<comment type="caution">
    <text evidence="2">The sequence shown here is derived from an EMBL/GenBank/DDBJ whole genome shotgun (WGS) entry which is preliminary data.</text>
</comment>
<dbReference type="NCBIfam" id="TIGR01904">
    <property type="entry name" value="GSu_C4xC__C2xCH"/>
    <property type="match status" value="4"/>
</dbReference>
<dbReference type="SUPFAM" id="SSF48695">
    <property type="entry name" value="Multiheme cytochromes"/>
    <property type="match status" value="5"/>
</dbReference>
<proteinExistence type="predicted"/>
<dbReference type="Gene3D" id="3.90.10.10">
    <property type="entry name" value="Cytochrome C3"/>
    <property type="match status" value="1"/>
</dbReference>